<protein>
    <submittedName>
        <fullName evidence="1">Uncharacterized protein</fullName>
    </submittedName>
</protein>
<dbReference type="AlphaFoldDB" id="A0A317XC89"/>
<accession>A0A317XC89</accession>
<reference evidence="1 2" key="1">
    <citation type="submission" date="2016-12" db="EMBL/GenBank/DDBJ databases">
        <title>The genomes of Aspergillus section Nigri reveals drivers in fungal speciation.</title>
        <authorList>
            <consortium name="DOE Joint Genome Institute"/>
            <person name="Vesth T.C."/>
            <person name="Nybo J."/>
            <person name="Theobald S."/>
            <person name="Brandl J."/>
            <person name="Frisvad J.C."/>
            <person name="Nielsen K.F."/>
            <person name="Lyhne E.K."/>
            <person name="Kogle M.E."/>
            <person name="Kuo A."/>
            <person name="Riley R."/>
            <person name="Clum A."/>
            <person name="Nolan M."/>
            <person name="Lipzen A."/>
            <person name="Salamov A."/>
            <person name="Henrissat B."/>
            <person name="Wiebenga A."/>
            <person name="De Vries R.P."/>
            <person name="Grigoriev I.V."/>
            <person name="Mortensen U.H."/>
            <person name="Andersen M.R."/>
            <person name="Baker S.E."/>
        </authorList>
    </citation>
    <scope>NUCLEOTIDE SEQUENCE [LARGE SCALE GENOMIC DNA]</scope>
    <source>
        <strain evidence="1 2">CBS 115572</strain>
    </source>
</reference>
<dbReference type="RefSeq" id="XP_025471339.1">
    <property type="nucleotide sequence ID" value="XM_025610918.1"/>
</dbReference>
<evidence type="ECO:0000313" key="2">
    <source>
        <dbReference type="Proteomes" id="UP000246702"/>
    </source>
</evidence>
<dbReference type="Proteomes" id="UP000246702">
    <property type="component" value="Unassembled WGS sequence"/>
</dbReference>
<evidence type="ECO:0000313" key="1">
    <source>
        <dbReference type="EMBL" id="PWY94578.1"/>
    </source>
</evidence>
<dbReference type="EMBL" id="MSFK01000004">
    <property type="protein sequence ID" value="PWY94578.1"/>
    <property type="molecule type" value="Genomic_DNA"/>
</dbReference>
<comment type="caution">
    <text evidence="1">The sequence shown here is derived from an EMBL/GenBank/DDBJ whole genome shotgun (WGS) entry which is preliminary data.</text>
</comment>
<proteinExistence type="predicted"/>
<dbReference type="OrthoDB" id="4497058at2759"/>
<gene>
    <name evidence="1" type="ORF">BO94DRAFT_531523</name>
</gene>
<name>A0A317XC89_9EURO</name>
<keyword evidence="2" id="KW-1185">Reference proteome</keyword>
<organism evidence="1 2">
    <name type="scientific">Aspergillus sclerotioniger CBS 115572</name>
    <dbReference type="NCBI Taxonomy" id="1450535"/>
    <lineage>
        <taxon>Eukaryota</taxon>
        <taxon>Fungi</taxon>
        <taxon>Dikarya</taxon>
        <taxon>Ascomycota</taxon>
        <taxon>Pezizomycotina</taxon>
        <taxon>Eurotiomycetes</taxon>
        <taxon>Eurotiomycetidae</taxon>
        <taxon>Eurotiales</taxon>
        <taxon>Aspergillaceae</taxon>
        <taxon>Aspergillus</taxon>
        <taxon>Aspergillus subgen. Circumdati</taxon>
    </lineage>
</organism>
<sequence length="108" mass="12381">MLGQLAINIRVQAHLQDQEVFLLGYHGDRVHIVRGYFSKERIARVLAKGFSDKEVFELGFSRGWDLCRKEDWLEVMRGLTRLLRYLMSGEAMVGALQVLLQDGAETDV</sequence>
<dbReference type="GeneID" id="37113061"/>